<feature type="transmembrane region" description="Helical" evidence="2">
    <location>
        <begin position="203"/>
        <end position="222"/>
    </location>
</feature>
<feature type="region of interest" description="Disordered" evidence="1">
    <location>
        <begin position="1"/>
        <end position="21"/>
    </location>
</feature>
<proteinExistence type="predicted"/>
<evidence type="ECO:0000313" key="4">
    <source>
        <dbReference type="Proteomes" id="UP001206128"/>
    </source>
</evidence>
<dbReference type="PANTHER" id="PTHR36840">
    <property type="entry name" value="BLL5714 PROTEIN"/>
    <property type="match status" value="1"/>
</dbReference>
<organism evidence="3 4">
    <name type="scientific">Goodfellowiella coeruleoviolacea</name>
    <dbReference type="NCBI Taxonomy" id="334858"/>
    <lineage>
        <taxon>Bacteria</taxon>
        <taxon>Bacillati</taxon>
        <taxon>Actinomycetota</taxon>
        <taxon>Actinomycetes</taxon>
        <taxon>Pseudonocardiales</taxon>
        <taxon>Pseudonocardiaceae</taxon>
        <taxon>Goodfellowiella</taxon>
    </lineage>
</organism>
<protein>
    <submittedName>
        <fullName evidence="3">Low temperature requirement protein LtrA</fullName>
    </submittedName>
</protein>
<feature type="transmembrane region" description="Helical" evidence="2">
    <location>
        <begin position="21"/>
        <end position="43"/>
    </location>
</feature>
<accession>A0AAE3GEQ7</accession>
<dbReference type="AlphaFoldDB" id="A0AAE3GEQ7"/>
<keyword evidence="2" id="KW-0812">Transmembrane</keyword>
<dbReference type="PANTHER" id="PTHR36840:SF1">
    <property type="entry name" value="BLL5714 PROTEIN"/>
    <property type="match status" value="1"/>
</dbReference>
<feature type="transmembrane region" description="Helical" evidence="2">
    <location>
        <begin position="88"/>
        <end position="109"/>
    </location>
</feature>
<comment type="caution">
    <text evidence="3">The sequence shown here is derived from an EMBL/GenBank/DDBJ whole genome shotgun (WGS) entry which is preliminary data.</text>
</comment>
<feature type="transmembrane region" description="Helical" evidence="2">
    <location>
        <begin position="169"/>
        <end position="191"/>
    </location>
</feature>
<reference evidence="3" key="1">
    <citation type="submission" date="2022-06" db="EMBL/GenBank/DDBJ databases">
        <title>Genomic Encyclopedia of Archaeal and Bacterial Type Strains, Phase II (KMG-II): from individual species to whole genera.</title>
        <authorList>
            <person name="Goeker M."/>
        </authorList>
    </citation>
    <scope>NUCLEOTIDE SEQUENCE</scope>
    <source>
        <strain evidence="3">DSM 43935</strain>
    </source>
</reference>
<feature type="transmembrane region" description="Helical" evidence="2">
    <location>
        <begin position="115"/>
        <end position="134"/>
    </location>
</feature>
<dbReference type="Pfam" id="PF06772">
    <property type="entry name" value="LtrA"/>
    <property type="match status" value="1"/>
</dbReference>
<keyword evidence="2" id="KW-1133">Transmembrane helix</keyword>
<dbReference type="Proteomes" id="UP001206128">
    <property type="component" value="Unassembled WGS sequence"/>
</dbReference>
<feature type="transmembrane region" description="Helical" evidence="2">
    <location>
        <begin position="269"/>
        <end position="292"/>
    </location>
</feature>
<dbReference type="EMBL" id="JAMTCK010000006">
    <property type="protein sequence ID" value="MCP2165959.1"/>
    <property type="molecule type" value="Genomic_DNA"/>
</dbReference>
<dbReference type="RefSeq" id="WP_253771365.1">
    <property type="nucleotide sequence ID" value="NZ_JAMTCK010000006.1"/>
</dbReference>
<feature type="compositionally biased region" description="Low complexity" evidence="1">
    <location>
        <begin position="1"/>
        <end position="15"/>
    </location>
</feature>
<name>A0AAE3GEQ7_9PSEU</name>
<feature type="transmembrane region" description="Helical" evidence="2">
    <location>
        <begin position="304"/>
        <end position="326"/>
    </location>
</feature>
<feature type="transmembrane region" description="Helical" evidence="2">
    <location>
        <begin position="335"/>
        <end position="355"/>
    </location>
</feature>
<keyword evidence="2" id="KW-0472">Membrane</keyword>
<evidence type="ECO:0000256" key="2">
    <source>
        <dbReference type="SAM" id="Phobius"/>
    </source>
</evidence>
<feature type="transmembrane region" description="Helical" evidence="2">
    <location>
        <begin position="228"/>
        <end position="248"/>
    </location>
</feature>
<dbReference type="InterPro" id="IPR010640">
    <property type="entry name" value="Low_temperature_requirement_A"/>
</dbReference>
<sequence length="379" mass="40000">MDVSTQRASATPARSATRDPANTGVSTIELFFDLVFVYTVGWLNTVLVDQFDLVGLARMTLLLAVLWWMYGGYAWSTNAVPPVRARSQALLVLGMAGFLVAALAVPGAFGDSGLAFGLAYLVVTLVHIALFLANGTTTVWRGLLQLAPWNLAAALLIVAAALVDGPLHWVLWVAAPLVLWLHPLVHRAAGFTVAPGHFVERHGLVLIIALGETVIAIGVGATDLPVDLGLVSVSVLALGVLAALWWFYFTDNHRFEEGMARIEPRQRSWAALTGYGHTFLLLLAGLIVFAAGVKKAVAHPGEHLYLSAALAVGGGAALYLLGNLLLRWILGLRPTVVRVAAPLLALATTVVGAAGSGLAQLGTLLAVLVAAMLAEVRLR</sequence>
<evidence type="ECO:0000256" key="1">
    <source>
        <dbReference type="SAM" id="MobiDB-lite"/>
    </source>
</evidence>
<feature type="transmembrane region" description="Helical" evidence="2">
    <location>
        <begin position="146"/>
        <end position="163"/>
    </location>
</feature>
<keyword evidence="4" id="KW-1185">Reference proteome</keyword>
<evidence type="ECO:0000313" key="3">
    <source>
        <dbReference type="EMBL" id="MCP2165959.1"/>
    </source>
</evidence>
<gene>
    <name evidence="3" type="ORF">LX83_002818</name>
</gene>
<feature type="transmembrane region" description="Helical" evidence="2">
    <location>
        <begin position="55"/>
        <end position="76"/>
    </location>
</feature>